<protein>
    <submittedName>
        <fullName evidence="1">Uncharacterized protein</fullName>
    </submittedName>
</protein>
<evidence type="ECO:0000313" key="1">
    <source>
        <dbReference type="EMBL" id="MBB4278041.1"/>
    </source>
</evidence>
<gene>
    <name evidence="1" type="ORF">GGE12_005850</name>
</gene>
<accession>A0A7W6RTZ4</accession>
<organism evidence="1 2">
    <name type="scientific">Rhizobium mongolense</name>
    <dbReference type="NCBI Taxonomy" id="57676"/>
    <lineage>
        <taxon>Bacteria</taxon>
        <taxon>Pseudomonadati</taxon>
        <taxon>Pseudomonadota</taxon>
        <taxon>Alphaproteobacteria</taxon>
        <taxon>Hyphomicrobiales</taxon>
        <taxon>Rhizobiaceae</taxon>
        <taxon>Rhizobium/Agrobacterium group</taxon>
        <taxon>Rhizobium</taxon>
    </lineage>
</organism>
<dbReference type="RefSeq" id="WP_246778716.1">
    <property type="nucleotide sequence ID" value="NZ_JACIGM010000016.1"/>
</dbReference>
<proteinExistence type="predicted"/>
<dbReference type="EMBL" id="JACIGM010000016">
    <property type="protein sequence ID" value="MBB4278041.1"/>
    <property type="molecule type" value="Genomic_DNA"/>
</dbReference>
<comment type="caution">
    <text evidence="1">The sequence shown here is derived from an EMBL/GenBank/DDBJ whole genome shotgun (WGS) entry which is preliminary data.</text>
</comment>
<sequence>MHYPAATSDETDLTEGVLLELGFDDVTPNRAVDISSWAYGYAANKVDILDNRAPGIACYHAGYTLVEKLQTISTKFRKQRETGEFPANFLSVAGCHIVIGQAGRRRDY</sequence>
<dbReference type="AlphaFoldDB" id="A0A7W6RTZ4"/>
<reference evidence="1 2" key="1">
    <citation type="submission" date="2020-08" db="EMBL/GenBank/DDBJ databases">
        <title>Genomic Encyclopedia of Type Strains, Phase IV (KMG-V): Genome sequencing to study the core and pangenomes of soil and plant-associated prokaryotes.</title>
        <authorList>
            <person name="Whitman W."/>
        </authorList>
    </citation>
    <scope>NUCLEOTIDE SEQUENCE [LARGE SCALE GENOMIC DNA]</scope>
    <source>
        <strain evidence="1 2">SEMIA 402</strain>
    </source>
</reference>
<dbReference type="Proteomes" id="UP000533641">
    <property type="component" value="Unassembled WGS sequence"/>
</dbReference>
<name>A0A7W6RTZ4_9HYPH</name>
<evidence type="ECO:0000313" key="2">
    <source>
        <dbReference type="Proteomes" id="UP000533641"/>
    </source>
</evidence>